<keyword evidence="3 5" id="KW-1133">Transmembrane helix</keyword>
<dbReference type="Pfam" id="PF04479">
    <property type="entry name" value="RTA1"/>
    <property type="match status" value="1"/>
</dbReference>
<feature type="transmembrane region" description="Helical" evidence="5">
    <location>
        <begin position="96"/>
        <end position="119"/>
    </location>
</feature>
<evidence type="ECO:0000256" key="4">
    <source>
        <dbReference type="ARBA" id="ARBA00023136"/>
    </source>
</evidence>
<dbReference type="GO" id="GO:0016020">
    <property type="term" value="C:membrane"/>
    <property type="evidence" value="ECO:0007669"/>
    <property type="project" value="UniProtKB-SubCell"/>
</dbReference>
<dbReference type="EMBL" id="VNKQ01000003">
    <property type="protein sequence ID" value="KAG0651878.1"/>
    <property type="molecule type" value="Genomic_DNA"/>
</dbReference>
<reference evidence="6" key="1">
    <citation type="submission" date="2019-07" db="EMBL/GenBank/DDBJ databases">
        <title>Hyphodiscus hymeniophilus genome sequencing and assembly.</title>
        <authorList>
            <person name="Kramer G."/>
            <person name="Nodwell J."/>
        </authorList>
    </citation>
    <scope>NUCLEOTIDE SEQUENCE</scope>
    <source>
        <strain evidence="6">ATCC 34498</strain>
    </source>
</reference>
<sequence length="207" mass="23456">MSTSDDNSAYIVQFLLVFLAPALMAASCYMAMGRVVLHVTPKAYCNARSLWVPPRFMTPVFVTCDVVAFLIQVFGGTSSVSNDVDTQKRGYTIMKIGLVVQLLAFGFFIVISFRFHVFSKRFRSSWPDAKWIPFLWAINIGCLMIFGVNGYLSAHEWNFYVFESAIILPVLVIYNIYHPAKYLTNIGWKQNREGKGTERLGDGSEMM</sequence>
<evidence type="ECO:0000313" key="6">
    <source>
        <dbReference type="EMBL" id="KAG0651878.1"/>
    </source>
</evidence>
<keyword evidence="2 5" id="KW-0812">Transmembrane</keyword>
<dbReference type="InterPro" id="IPR007568">
    <property type="entry name" value="RTA1"/>
</dbReference>
<feature type="transmembrane region" description="Helical" evidence="5">
    <location>
        <begin position="131"/>
        <end position="151"/>
    </location>
</feature>
<keyword evidence="7" id="KW-1185">Reference proteome</keyword>
<evidence type="ECO:0000256" key="2">
    <source>
        <dbReference type="ARBA" id="ARBA00022692"/>
    </source>
</evidence>
<evidence type="ECO:0000256" key="5">
    <source>
        <dbReference type="SAM" id="Phobius"/>
    </source>
</evidence>
<dbReference type="PANTHER" id="PTHR31465:SF28">
    <property type="entry name" value="DOMAIN PROTEIN, PUTATIVE-RELATED"/>
    <property type="match status" value="1"/>
</dbReference>
<evidence type="ECO:0000256" key="3">
    <source>
        <dbReference type="ARBA" id="ARBA00022989"/>
    </source>
</evidence>
<evidence type="ECO:0000256" key="1">
    <source>
        <dbReference type="ARBA" id="ARBA00004141"/>
    </source>
</evidence>
<accession>A0A9P6VPM4</accession>
<keyword evidence="4 5" id="KW-0472">Membrane</keyword>
<feature type="transmembrane region" description="Helical" evidence="5">
    <location>
        <begin position="12"/>
        <end position="36"/>
    </location>
</feature>
<proteinExistence type="predicted"/>
<comment type="subcellular location">
    <subcellularLocation>
        <location evidence="1">Membrane</location>
        <topology evidence="1">Multi-pass membrane protein</topology>
    </subcellularLocation>
</comment>
<gene>
    <name evidence="6" type="ORF">D0Z07_0828</name>
</gene>
<dbReference type="AlphaFoldDB" id="A0A9P6VPM4"/>
<comment type="caution">
    <text evidence="6">The sequence shown here is derived from an EMBL/GenBank/DDBJ whole genome shotgun (WGS) entry which is preliminary data.</text>
</comment>
<feature type="transmembrane region" description="Helical" evidence="5">
    <location>
        <begin position="157"/>
        <end position="177"/>
    </location>
</feature>
<dbReference type="OrthoDB" id="3358017at2759"/>
<evidence type="ECO:0000313" key="7">
    <source>
        <dbReference type="Proteomes" id="UP000785200"/>
    </source>
</evidence>
<dbReference type="Proteomes" id="UP000785200">
    <property type="component" value="Unassembled WGS sequence"/>
</dbReference>
<protein>
    <submittedName>
        <fullName evidence="6">Rtm1</fullName>
    </submittedName>
</protein>
<organism evidence="6 7">
    <name type="scientific">Hyphodiscus hymeniophilus</name>
    <dbReference type="NCBI Taxonomy" id="353542"/>
    <lineage>
        <taxon>Eukaryota</taxon>
        <taxon>Fungi</taxon>
        <taxon>Dikarya</taxon>
        <taxon>Ascomycota</taxon>
        <taxon>Pezizomycotina</taxon>
        <taxon>Leotiomycetes</taxon>
        <taxon>Helotiales</taxon>
        <taxon>Hyphodiscaceae</taxon>
        <taxon>Hyphodiscus</taxon>
    </lineage>
</organism>
<dbReference type="PANTHER" id="PTHR31465">
    <property type="entry name" value="PROTEIN RTA1-RELATED"/>
    <property type="match status" value="1"/>
</dbReference>
<name>A0A9P6VPM4_9HELO</name>